<organism evidence="1 2">
    <name type="scientific">Kitasatospora xanthocidica</name>
    <dbReference type="NCBI Taxonomy" id="83382"/>
    <lineage>
        <taxon>Bacteria</taxon>
        <taxon>Bacillati</taxon>
        <taxon>Actinomycetota</taxon>
        <taxon>Actinomycetes</taxon>
        <taxon>Kitasatosporales</taxon>
        <taxon>Streptomycetaceae</taxon>
        <taxon>Kitasatospora</taxon>
    </lineage>
</organism>
<dbReference type="Proteomes" id="UP000263377">
    <property type="component" value="Unassembled WGS sequence"/>
</dbReference>
<dbReference type="RefSeq" id="WP_117487607.1">
    <property type="nucleotide sequence ID" value="NZ_QVIG01000001.1"/>
</dbReference>
<protein>
    <submittedName>
        <fullName evidence="1">Uncharacterized protein</fullName>
    </submittedName>
</protein>
<proteinExistence type="predicted"/>
<keyword evidence="2" id="KW-1185">Reference proteome</keyword>
<dbReference type="AlphaFoldDB" id="A0A372ZU53"/>
<gene>
    <name evidence="1" type="ORF">DR950_17855</name>
</gene>
<comment type="caution">
    <text evidence="1">The sequence shown here is derived from an EMBL/GenBank/DDBJ whole genome shotgun (WGS) entry which is preliminary data.</text>
</comment>
<reference evidence="1 2" key="1">
    <citation type="submission" date="2018-08" db="EMBL/GenBank/DDBJ databases">
        <title>Diversity &amp; Physiological Properties of Lignin-Decomposing Actinobacteria from Soil.</title>
        <authorList>
            <person name="Roh S.G."/>
            <person name="Kim S.B."/>
        </authorList>
    </citation>
    <scope>NUCLEOTIDE SEQUENCE [LARGE SCALE GENOMIC DNA]</scope>
    <source>
        <strain evidence="1 2">MMS17-GH009</strain>
    </source>
</reference>
<sequence>MTLIQPPLMVTGGTHPARALRMMVRDLSNGSQGITLGGDLKVRSTTTPGPGVRVGNGSAIIAGATWGQGSYTQYNAGDHVVPIAPTGATGRTDLLCLRMEDPEYEGSRDPASEDIGYFHVIPGVSATTDAPPPGMTAIPLARITQPPNCATVTDAMITDLRRIANPRQQHQVRTVLGFDDSSVPGMATWQDWPASAGAKVDIDIPSWATEASVTTSLHGLRIAGSVNVGFRNVLGGGPGSDSYLDTDALTVVSRESITIVDRYRFREDQRGTTQSLAVQAIRLDTSGNVALTGTTVMHAAVDFVESTY</sequence>
<evidence type="ECO:0000313" key="2">
    <source>
        <dbReference type="Proteomes" id="UP000263377"/>
    </source>
</evidence>
<name>A0A372ZU53_9ACTN</name>
<dbReference type="EMBL" id="QVIG01000001">
    <property type="protein sequence ID" value="RGD59409.1"/>
    <property type="molecule type" value="Genomic_DNA"/>
</dbReference>
<accession>A0A372ZU53</accession>
<evidence type="ECO:0000313" key="1">
    <source>
        <dbReference type="EMBL" id="RGD59409.1"/>
    </source>
</evidence>